<dbReference type="GO" id="GO:0004252">
    <property type="term" value="F:serine-type endopeptidase activity"/>
    <property type="evidence" value="ECO:0007669"/>
    <property type="project" value="InterPro"/>
</dbReference>
<reference evidence="9" key="1">
    <citation type="submission" date="2025-08" db="UniProtKB">
        <authorList>
            <consortium name="RefSeq"/>
        </authorList>
    </citation>
    <scope>IDENTIFICATION</scope>
    <source>
        <tissue evidence="9">Fruit stalk</tissue>
    </source>
</reference>
<dbReference type="InterPro" id="IPR052064">
    <property type="entry name" value="Mito_IMP1_subunit"/>
</dbReference>
<keyword evidence="5" id="KW-0472">Membrane</keyword>
<dbReference type="Pfam" id="PF10502">
    <property type="entry name" value="Peptidase_S26"/>
    <property type="match status" value="2"/>
</dbReference>
<evidence type="ECO:0000256" key="6">
    <source>
        <dbReference type="ARBA" id="ARBA00038445"/>
    </source>
</evidence>
<dbReference type="Proteomes" id="UP000515121">
    <property type="component" value="Unplaced"/>
</dbReference>
<accession>A0A6P5X4C5</accession>
<dbReference type="GO" id="GO:0006627">
    <property type="term" value="P:protein processing involved in protein targeting to mitochondrion"/>
    <property type="evidence" value="ECO:0007669"/>
    <property type="project" value="TreeGrafter"/>
</dbReference>
<evidence type="ECO:0000259" key="7">
    <source>
        <dbReference type="Pfam" id="PF10502"/>
    </source>
</evidence>
<dbReference type="RefSeq" id="XP_022723260.1">
    <property type="nucleotide sequence ID" value="XM_022867525.1"/>
</dbReference>
<dbReference type="SUPFAM" id="SSF51306">
    <property type="entry name" value="LexA/Signal peptidase"/>
    <property type="match status" value="1"/>
</dbReference>
<dbReference type="GO" id="GO:0006465">
    <property type="term" value="P:signal peptide processing"/>
    <property type="evidence" value="ECO:0007669"/>
    <property type="project" value="InterPro"/>
</dbReference>
<name>A0A6P5X4C5_DURZI</name>
<keyword evidence="4" id="KW-0496">Mitochondrion</keyword>
<feature type="domain" description="Peptidase S26" evidence="7">
    <location>
        <begin position="29"/>
        <end position="75"/>
    </location>
</feature>
<dbReference type="PRINTS" id="PR00727">
    <property type="entry name" value="LEADERPTASE"/>
</dbReference>
<gene>
    <name evidence="9" type="primary">LOC111280296</name>
</gene>
<evidence type="ECO:0000313" key="9">
    <source>
        <dbReference type="RefSeq" id="XP_022723260.1"/>
    </source>
</evidence>
<evidence type="ECO:0000256" key="1">
    <source>
        <dbReference type="ARBA" id="ARBA00004273"/>
    </source>
</evidence>
<keyword evidence="3" id="KW-0378">Hydrolase</keyword>
<dbReference type="PANTHER" id="PTHR12383:SF36">
    <property type="entry name" value="MITOCHONDRIAL ATP-INDEPENDENT INNER MEMBRANE PROTEASE SUBUNIT 1B-RELATED"/>
    <property type="match status" value="1"/>
</dbReference>
<organism evidence="8 9">
    <name type="scientific">Durio zibethinus</name>
    <name type="common">Durian</name>
    <dbReference type="NCBI Taxonomy" id="66656"/>
    <lineage>
        <taxon>Eukaryota</taxon>
        <taxon>Viridiplantae</taxon>
        <taxon>Streptophyta</taxon>
        <taxon>Embryophyta</taxon>
        <taxon>Tracheophyta</taxon>
        <taxon>Spermatophyta</taxon>
        <taxon>Magnoliopsida</taxon>
        <taxon>eudicotyledons</taxon>
        <taxon>Gunneridae</taxon>
        <taxon>Pentapetalae</taxon>
        <taxon>rosids</taxon>
        <taxon>malvids</taxon>
        <taxon>Malvales</taxon>
        <taxon>Malvaceae</taxon>
        <taxon>Helicteroideae</taxon>
        <taxon>Durio</taxon>
    </lineage>
</organism>
<dbReference type="GeneID" id="111280296"/>
<dbReference type="InterPro" id="IPR000223">
    <property type="entry name" value="Pept_S26A_signal_pept_1"/>
</dbReference>
<proteinExistence type="inferred from homology"/>
<evidence type="ECO:0000256" key="2">
    <source>
        <dbReference type="ARBA" id="ARBA00022792"/>
    </source>
</evidence>
<evidence type="ECO:0000313" key="8">
    <source>
        <dbReference type="Proteomes" id="UP000515121"/>
    </source>
</evidence>
<evidence type="ECO:0000256" key="3">
    <source>
        <dbReference type="ARBA" id="ARBA00022801"/>
    </source>
</evidence>
<dbReference type="InterPro" id="IPR036286">
    <property type="entry name" value="LexA/Signal_pep-like_sf"/>
</dbReference>
<feature type="domain" description="Peptidase S26" evidence="7">
    <location>
        <begin position="83"/>
        <end position="125"/>
    </location>
</feature>
<evidence type="ECO:0000256" key="5">
    <source>
        <dbReference type="ARBA" id="ARBA00023136"/>
    </source>
</evidence>
<evidence type="ECO:0000256" key="4">
    <source>
        <dbReference type="ARBA" id="ARBA00023128"/>
    </source>
</evidence>
<dbReference type="GO" id="GO:0042720">
    <property type="term" value="C:mitochondrial inner membrane peptidase complex"/>
    <property type="evidence" value="ECO:0007669"/>
    <property type="project" value="TreeGrafter"/>
</dbReference>
<dbReference type="CDD" id="cd06530">
    <property type="entry name" value="S26_SPase_I"/>
    <property type="match status" value="1"/>
</dbReference>
<keyword evidence="2" id="KW-0999">Mitochondrion inner membrane</keyword>
<dbReference type="PANTHER" id="PTHR12383">
    <property type="entry name" value="PROTEASE FAMILY S26 MITOCHONDRIAL INNER MEMBRANE PROTEASE-RELATED"/>
    <property type="match status" value="1"/>
</dbReference>
<dbReference type="InterPro" id="IPR019533">
    <property type="entry name" value="Peptidase_S26"/>
</dbReference>
<protein>
    <submittedName>
        <fullName evidence="9">Mitochondrial inner membrane protease subunit 1-like isoform X2</fullName>
    </submittedName>
</protein>
<sequence>MEQLYIYSEKPLFALCYPQICRHCCYCNVLLVERISIRTGKLRPGDVVILRSPQTPRKIICKRLIGMEGDQVTYVVDPKNSDRCKTIVVPKGHVWVEGDYIYDSKDSRNFGAVPYGLLEGRAFWTLLPRKDFGSLAPKPKS</sequence>
<dbReference type="Gene3D" id="2.10.109.10">
    <property type="entry name" value="Umud Fragment, subunit A"/>
    <property type="match status" value="1"/>
</dbReference>
<dbReference type="AlphaFoldDB" id="A0A6P5X4C5"/>
<keyword evidence="8" id="KW-1185">Reference proteome</keyword>
<comment type="similarity">
    <text evidence="6">Belongs to the peptidase S26 family. IMP1 subfamily.</text>
</comment>
<comment type="subcellular location">
    <subcellularLocation>
        <location evidence="1">Mitochondrion inner membrane</location>
    </subcellularLocation>
</comment>